<dbReference type="InterPro" id="IPR000357">
    <property type="entry name" value="HEAT"/>
</dbReference>
<dbReference type="Gene3D" id="3.30.70.20">
    <property type="match status" value="1"/>
</dbReference>
<dbReference type="AlphaFoldDB" id="A0A3R8S3P3"/>
<dbReference type="PROSITE" id="PS51379">
    <property type="entry name" value="4FE4S_FER_2"/>
    <property type="match status" value="1"/>
</dbReference>
<dbReference type="InterPro" id="IPR017896">
    <property type="entry name" value="4Fe4S_Fe-S-bd"/>
</dbReference>
<dbReference type="PANTHER" id="PTHR30002:SF4">
    <property type="entry name" value="EPOXYQUEUOSINE REDUCTASE"/>
    <property type="match status" value="1"/>
</dbReference>
<keyword evidence="3" id="KW-0819">tRNA processing</keyword>
<dbReference type="EMBL" id="RWJI01000002">
    <property type="protein sequence ID" value="RRQ51155.1"/>
    <property type="molecule type" value="Genomic_DNA"/>
</dbReference>
<keyword evidence="12" id="KW-1185">Reference proteome</keyword>
<dbReference type="Gene3D" id="1.25.10.10">
    <property type="entry name" value="Leucine-rich Repeat Variant"/>
    <property type="match status" value="1"/>
</dbReference>
<evidence type="ECO:0000256" key="1">
    <source>
        <dbReference type="ARBA" id="ARBA00022485"/>
    </source>
</evidence>
<dbReference type="Pfam" id="PF08331">
    <property type="entry name" value="QueG_DUF1730"/>
    <property type="match status" value="1"/>
</dbReference>
<comment type="caution">
    <text evidence="11">The sequence shown here is derived from an EMBL/GenBank/DDBJ whole genome shotgun (WGS) entry which is preliminary data.</text>
</comment>
<dbReference type="InterPro" id="IPR004453">
    <property type="entry name" value="QueG"/>
</dbReference>
<dbReference type="InterPro" id="IPR013542">
    <property type="entry name" value="QueG_DUF1730"/>
</dbReference>
<dbReference type="OrthoDB" id="9784571at2"/>
<dbReference type="PROSITE" id="PS50077">
    <property type="entry name" value="HEAT_REPEAT"/>
    <property type="match status" value="1"/>
</dbReference>
<evidence type="ECO:0000256" key="5">
    <source>
        <dbReference type="ARBA" id="ARBA00022737"/>
    </source>
</evidence>
<dbReference type="GO" id="GO:0046872">
    <property type="term" value="F:metal ion binding"/>
    <property type="evidence" value="ECO:0007669"/>
    <property type="project" value="UniProtKB-KW"/>
</dbReference>
<dbReference type="Proteomes" id="UP000268553">
    <property type="component" value="Unassembled WGS sequence"/>
</dbReference>
<evidence type="ECO:0000256" key="7">
    <source>
        <dbReference type="ARBA" id="ARBA00023002"/>
    </source>
</evidence>
<evidence type="ECO:0000313" key="11">
    <source>
        <dbReference type="EMBL" id="RRQ51155.1"/>
    </source>
</evidence>
<dbReference type="InterPro" id="IPR016024">
    <property type="entry name" value="ARM-type_fold"/>
</dbReference>
<keyword evidence="4" id="KW-0479">Metal-binding</keyword>
<dbReference type="EC" id="1.17.99.6" evidence="11"/>
<dbReference type="NCBIfam" id="TIGR00276">
    <property type="entry name" value="tRNA epoxyqueuosine(34) reductase QueG"/>
    <property type="match status" value="1"/>
</dbReference>
<dbReference type="PROSITE" id="PS00198">
    <property type="entry name" value="4FE4S_FER_1"/>
    <property type="match status" value="1"/>
</dbReference>
<dbReference type="RefSeq" id="WP_125231129.1">
    <property type="nucleotide sequence ID" value="NZ_RWJI01000002.1"/>
</dbReference>
<keyword evidence="2" id="KW-0963">Cytoplasm</keyword>
<dbReference type="GO" id="GO:0051539">
    <property type="term" value="F:4 iron, 4 sulfur cluster binding"/>
    <property type="evidence" value="ECO:0007669"/>
    <property type="project" value="UniProtKB-KW"/>
</dbReference>
<dbReference type="InterPro" id="IPR017900">
    <property type="entry name" value="4Fe4S_Fe_S_CS"/>
</dbReference>
<dbReference type="Pfam" id="PF02985">
    <property type="entry name" value="HEAT"/>
    <property type="match status" value="1"/>
</dbReference>
<dbReference type="SUPFAM" id="SSF46548">
    <property type="entry name" value="alpha-helical ferredoxin"/>
    <property type="match status" value="1"/>
</dbReference>
<evidence type="ECO:0000256" key="9">
    <source>
        <dbReference type="ARBA" id="ARBA00023014"/>
    </source>
</evidence>
<proteinExistence type="predicted"/>
<keyword evidence="9" id="KW-0411">Iron-sulfur</keyword>
<name>A0A3R8S3P3_9SPHN</name>
<dbReference type="SUPFAM" id="SSF48371">
    <property type="entry name" value="ARM repeat"/>
    <property type="match status" value="1"/>
</dbReference>
<organism evidence="11 12">
    <name type="scientific">Sphingorhabdus wooponensis</name>
    <dbReference type="NCBI Taxonomy" id="940136"/>
    <lineage>
        <taxon>Bacteria</taxon>
        <taxon>Pseudomonadati</taxon>
        <taxon>Pseudomonadota</taxon>
        <taxon>Alphaproteobacteria</taxon>
        <taxon>Sphingomonadales</taxon>
        <taxon>Sphingomonadaceae</taxon>
        <taxon>Sphingorhabdus</taxon>
    </lineage>
</organism>
<accession>A0A3R8S3P3</accession>
<gene>
    <name evidence="11" type="primary">queG</name>
    <name evidence="11" type="ORF">D7D48_09235</name>
</gene>
<keyword evidence="6" id="KW-0671">Queuosine biosynthesis</keyword>
<evidence type="ECO:0000256" key="6">
    <source>
        <dbReference type="ARBA" id="ARBA00022785"/>
    </source>
</evidence>
<feature type="domain" description="4Fe-4S ferredoxin-type" evidence="10">
    <location>
        <begin position="166"/>
        <end position="196"/>
    </location>
</feature>
<reference evidence="11 12" key="1">
    <citation type="submission" date="2018-12" db="EMBL/GenBank/DDBJ databases">
        <authorList>
            <person name="Kim S.-J."/>
            <person name="Jung G.-Y."/>
        </authorList>
    </citation>
    <scope>NUCLEOTIDE SEQUENCE [LARGE SCALE GENOMIC DNA]</scope>
    <source>
        <strain evidence="11 12">03SU3-P</strain>
    </source>
</reference>
<keyword evidence="5" id="KW-0677">Repeat</keyword>
<dbReference type="InterPro" id="IPR011989">
    <property type="entry name" value="ARM-like"/>
</dbReference>
<dbReference type="GO" id="GO:0052693">
    <property type="term" value="F:epoxyqueuosine reductase activity"/>
    <property type="evidence" value="ECO:0007669"/>
    <property type="project" value="UniProtKB-EC"/>
</dbReference>
<evidence type="ECO:0000313" key="12">
    <source>
        <dbReference type="Proteomes" id="UP000268553"/>
    </source>
</evidence>
<dbReference type="InterPro" id="IPR021133">
    <property type="entry name" value="HEAT_type_2"/>
</dbReference>
<dbReference type="PANTHER" id="PTHR30002">
    <property type="entry name" value="EPOXYQUEUOSINE REDUCTASE"/>
    <property type="match status" value="1"/>
</dbReference>
<evidence type="ECO:0000256" key="2">
    <source>
        <dbReference type="ARBA" id="ARBA00022490"/>
    </source>
</evidence>
<evidence type="ECO:0000256" key="4">
    <source>
        <dbReference type="ARBA" id="ARBA00022723"/>
    </source>
</evidence>
<evidence type="ECO:0000256" key="3">
    <source>
        <dbReference type="ARBA" id="ARBA00022694"/>
    </source>
</evidence>
<dbReference type="GO" id="GO:0008616">
    <property type="term" value="P:tRNA queuosine(34) biosynthetic process"/>
    <property type="evidence" value="ECO:0007669"/>
    <property type="project" value="UniProtKB-KW"/>
</dbReference>
<keyword evidence="7 11" id="KW-0560">Oxidoreductase</keyword>
<keyword evidence="1" id="KW-0004">4Fe-4S</keyword>
<sequence length="361" mass="39432">MAKSEGFVAFGIAPGHLAPAAGLRLQQWLKEGLHGDMLWMESRTDERANPDLLWPEVKSVIMLGMSYAPPQDPMALADQDMLARISVYAQGRDYHDVVKGALKRLAGWLAHEAGAGVKVFVDTAPVMEKALAQSAGLGWQGKHSNIVSREHGSWLFLGAIYTTAELDPALPEDDHCGSCHLCQDICPTNAFPAPYRLDARRCISYLTIEHKGSIDPELRPLMGNHIYGCDDCLAVCPWNKFAETAAAHKAFLPRAELVAPQIADLLTLDDAAFRKLFSGSPIKRIGRDRFVRNVLIAAGNGRDAALVPQIEVLLRDPAPVVRGAAIWALGRLSPEALAQRRAEYLPDEQDPSVCAEWDSAT</sequence>
<evidence type="ECO:0000259" key="10">
    <source>
        <dbReference type="PROSITE" id="PS51379"/>
    </source>
</evidence>
<evidence type="ECO:0000256" key="8">
    <source>
        <dbReference type="ARBA" id="ARBA00023004"/>
    </source>
</evidence>
<protein>
    <submittedName>
        <fullName evidence="11">tRNA epoxyqueuosine(34) reductase QueG</fullName>
        <ecNumber evidence="11">1.17.99.6</ecNumber>
    </submittedName>
</protein>
<keyword evidence="8" id="KW-0408">Iron</keyword>
<dbReference type="Pfam" id="PF13484">
    <property type="entry name" value="Fer4_16"/>
    <property type="match status" value="1"/>
</dbReference>